<keyword evidence="2" id="KW-1185">Reference proteome</keyword>
<protein>
    <submittedName>
        <fullName evidence="1">Uncharacterized protein</fullName>
    </submittedName>
</protein>
<dbReference type="Proteomes" id="UP000196158">
    <property type="component" value="Unassembled WGS sequence"/>
</dbReference>
<evidence type="ECO:0000313" key="2">
    <source>
        <dbReference type="Proteomes" id="UP000196158"/>
    </source>
</evidence>
<gene>
    <name evidence="1" type="ORF">KASA_0D00374G</name>
</gene>
<proteinExistence type="predicted"/>
<dbReference type="AlphaFoldDB" id="A0A1X7RBN9"/>
<dbReference type="OrthoDB" id="4056270at2759"/>
<dbReference type="EMBL" id="FXLY01000015">
    <property type="protein sequence ID" value="SMN22880.1"/>
    <property type="molecule type" value="Genomic_DNA"/>
</dbReference>
<organism evidence="1 2">
    <name type="scientific">Maudiozyma saulgeensis</name>
    <dbReference type="NCBI Taxonomy" id="1789683"/>
    <lineage>
        <taxon>Eukaryota</taxon>
        <taxon>Fungi</taxon>
        <taxon>Dikarya</taxon>
        <taxon>Ascomycota</taxon>
        <taxon>Saccharomycotina</taxon>
        <taxon>Saccharomycetes</taxon>
        <taxon>Saccharomycetales</taxon>
        <taxon>Saccharomycetaceae</taxon>
        <taxon>Maudiozyma</taxon>
    </lineage>
</organism>
<sequence length="252" mass="28984">MIDNRKDEIQQLTMTETVKQLTNALALPFLEIVDEITEDFMYPRGLTTSPVELMLKEEILLPEHIVKDDTYKFGHPIIFELIALRIKITKLQALDVKEFTTVDSNGFVGSNAQKRLVDIELIMRHIHKKLNHDKLVLSRFRIYNGILVACEPQFESIFEMFDTLGILIGCLTKGPQGKGSVVTEQVLEFCNTADQLYKDTLLSSSGYKDFCEFQHEQHINDSLEKLSFEDQALSSFLNDRKALLHITDRKIF</sequence>
<reference evidence="1 2" key="1">
    <citation type="submission" date="2017-04" db="EMBL/GenBank/DDBJ databases">
        <authorList>
            <person name="Afonso C.L."/>
            <person name="Miller P.J."/>
            <person name="Scott M.A."/>
            <person name="Spackman E."/>
            <person name="Goraichik I."/>
            <person name="Dimitrov K.M."/>
            <person name="Suarez D.L."/>
            <person name="Swayne D.E."/>
        </authorList>
    </citation>
    <scope>NUCLEOTIDE SEQUENCE [LARGE SCALE GENOMIC DNA]</scope>
</reference>
<accession>A0A1X7RBN9</accession>
<evidence type="ECO:0000313" key="1">
    <source>
        <dbReference type="EMBL" id="SMN22880.1"/>
    </source>
</evidence>
<name>A0A1X7RBN9_9SACH</name>